<dbReference type="STRING" id="888268.A0A1E5W8C2"/>
<dbReference type="Proteomes" id="UP000095767">
    <property type="component" value="Unassembled WGS sequence"/>
</dbReference>
<dbReference type="SUPFAM" id="SSF81383">
    <property type="entry name" value="F-box domain"/>
    <property type="match status" value="1"/>
</dbReference>
<feature type="compositionally biased region" description="Pro residues" evidence="1">
    <location>
        <begin position="23"/>
        <end position="33"/>
    </location>
</feature>
<name>A0A1E5W8C2_9POAL</name>
<reference evidence="2 3" key="1">
    <citation type="submission" date="2016-09" db="EMBL/GenBank/DDBJ databases">
        <title>The draft genome of Dichanthelium oligosanthes: A C3 panicoid grass species.</title>
        <authorList>
            <person name="Studer A.J."/>
            <person name="Schnable J.C."/>
            <person name="Brutnell T.P."/>
        </authorList>
    </citation>
    <scope>NUCLEOTIDE SEQUENCE [LARGE SCALE GENOMIC DNA]</scope>
    <source>
        <strain evidence="3">cv. Kellogg 1175</strain>
        <tissue evidence="2">Leaf</tissue>
    </source>
</reference>
<dbReference type="EMBL" id="LWDX02018586">
    <property type="protein sequence ID" value="OEL33488.1"/>
    <property type="molecule type" value="Genomic_DNA"/>
</dbReference>
<dbReference type="AlphaFoldDB" id="A0A1E5W8C2"/>
<feature type="region of interest" description="Disordered" evidence="1">
    <location>
        <begin position="1"/>
        <end position="34"/>
    </location>
</feature>
<dbReference type="InterPro" id="IPR036047">
    <property type="entry name" value="F-box-like_dom_sf"/>
</dbReference>
<dbReference type="PANTHER" id="PTHR31264">
    <property type="entry name" value="OS07G0554500 PROTEIN-RELATED"/>
    <property type="match status" value="1"/>
</dbReference>
<organism evidence="2 3">
    <name type="scientific">Dichanthelium oligosanthes</name>
    <dbReference type="NCBI Taxonomy" id="888268"/>
    <lineage>
        <taxon>Eukaryota</taxon>
        <taxon>Viridiplantae</taxon>
        <taxon>Streptophyta</taxon>
        <taxon>Embryophyta</taxon>
        <taxon>Tracheophyta</taxon>
        <taxon>Spermatophyta</taxon>
        <taxon>Magnoliopsida</taxon>
        <taxon>Liliopsida</taxon>
        <taxon>Poales</taxon>
        <taxon>Poaceae</taxon>
        <taxon>PACMAD clade</taxon>
        <taxon>Panicoideae</taxon>
        <taxon>Panicodae</taxon>
        <taxon>Paniceae</taxon>
        <taxon>Dichantheliinae</taxon>
        <taxon>Dichanthelium</taxon>
    </lineage>
</organism>
<sequence>MASPPPPIIGNKAPAPPIVDHQTPPPPPPPPLPTLTDDLLEEIFLRLPTPVDLACASTACPSFHRIITDRSFLRRFRALHPPPLLGFITDGFHAAEAPHPSTPLARALAHAADFSYSFVPAGRWLAPWHLRDVRQGRVLLECFPEDPLHKDMFGDVGFPGNLALAVCDPLYRRYMLLPRIPDELKPQDEGLIGFGLKLAPTREDEEETSFRVICTGMEFSIINYVLPRYVLPDSCKPHIVLDTEGSPELFFSRDYIKVGVAGLFRITKQNDGEPYDKWRLENIVPLPLTGWSTMCLALGVAEGFLFLHGIPMYRKSGCSSDNECMDSGYFSLDVKTSELQKVCGAEQYLFRVHSYFGFPPSLSKPCL</sequence>
<comment type="caution">
    <text evidence="2">The sequence shown here is derived from an EMBL/GenBank/DDBJ whole genome shotgun (WGS) entry which is preliminary data.</text>
</comment>
<evidence type="ECO:0000313" key="3">
    <source>
        <dbReference type="Proteomes" id="UP000095767"/>
    </source>
</evidence>
<protein>
    <recommendedName>
        <fullName evidence="4">F-box domain-containing protein</fullName>
    </recommendedName>
</protein>
<evidence type="ECO:0008006" key="4">
    <source>
        <dbReference type="Google" id="ProtNLM"/>
    </source>
</evidence>
<evidence type="ECO:0000313" key="2">
    <source>
        <dbReference type="EMBL" id="OEL33488.1"/>
    </source>
</evidence>
<dbReference type="PANTHER" id="PTHR31264:SF11">
    <property type="entry name" value="OS07G0555100 PROTEIN"/>
    <property type="match status" value="1"/>
</dbReference>
<evidence type="ECO:0000256" key="1">
    <source>
        <dbReference type="SAM" id="MobiDB-lite"/>
    </source>
</evidence>
<keyword evidence="3" id="KW-1185">Reference proteome</keyword>
<accession>A0A1E5W8C2</accession>
<proteinExistence type="predicted"/>
<gene>
    <name evidence="2" type="ORF">BAE44_0005492</name>
</gene>
<dbReference type="OrthoDB" id="655770at2759"/>